<dbReference type="EMBL" id="CP129675">
    <property type="protein sequence ID" value="XDS47111.1"/>
    <property type="molecule type" value="Genomic_DNA"/>
</dbReference>
<evidence type="ECO:0000256" key="1">
    <source>
        <dbReference type="ARBA" id="ARBA00022676"/>
    </source>
</evidence>
<evidence type="ECO:0000256" key="2">
    <source>
        <dbReference type="ARBA" id="ARBA00022679"/>
    </source>
</evidence>
<feature type="region of interest" description="Disordered" evidence="3">
    <location>
        <begin position="1"/>
        <end position="26"/>
    </location>
</feature>
<dbReference type="InterPro" id="IPR012341">
    <property type="entry name" value="6hp_glycosidase-like_sf"/>
</dbReference>
<dbReference type="Pfam" id="PF21250">
    <property type="entry name" value="SOGP_2nd"/>
    <property type="match status" value="1"/>
</dbReference>
<dbReference type="Gene3D" id="1.50.10.10">
    <property type="match status" value="1"/>
</dbReference>
<feature type="domain" description="SOGP N-terminal" evidence="6">
    <location>
        <begin position="52"/>
        <end position="292"/>
    </location>
</feature>
<protein>
    <submittedName>
        <fullName evidence="7">Amylo-alpha-1,6-glucosidase</fullName>
    </submittedName>
</protein>
<gene>
    <name evidence="9" type="ORF">QN062_03510</name>
    <name evidence="8" type="ORF">QN216_07525</name>
    <name evidence="7" type="ORF">QN217_02935</name>
</gene>
<evidence type="ECO:0000259" key="6">
    <source>
        <dbReference type="Pfam" id="PF21958"/>
    </source>
</evidence>
<dbReference type="InterPro" id="IPR048771">
    <property type="entry name" value="SOGP_2nd"/>
</dbReference>
<dbReference type="EMBL" id="CP129682">
    <property type="protein sequence ID" value="XDS48184.1"/>
    <property type="molecule type" value="Genomic_DNA"/>
</dbReference>
<feature type="domain" description="Glycoside phosphorylase super sandwich" evidence="5">
    <location>
        <begin position="406"/>
        <end position="614"/>
    </location>
</feature>
<feature type="compositionally biased region" description="Low complexity" evidence="3">
    <location>
        <begin position="1"/>
        <end position="10"/>
    </location>
</feature>
<dbReference type="InterPro" id="IPR008928">
    <property type="entry name" value="6-hairpin_glycosidase_sf"/>
</dbReference>
<dbReference type="AlphaFoldDB" id="A0AB39UE43"/>
<dbReference type="SUPFAM" id="SSF48208">
    <property type="entry name" value="Six-hairpin glycosidases"/>
    <property type="match status" value="1"/>
</dbReference>
<dbReference type="GO" id="GO:0005975">
    <property type="term" value="P:carbohydrate metabolic process"/>
    <property type="evidence" value="ECO:0007669"/>
    <property type="project" value="InterPro"/>
</dbReference>
<dbReference type="InterPro" id="IPR033432">
    <property type="entry name" value="GH94_catalytic"/>
</dbReference>
<dbReference type="EMBL" id="CP129683">
    <property type="protein sequence ID" value="XDS51254.1"/>
    <property type="molecule type" value="Genomic_DNA"/>
</dbReference>
<dbReference type="PANTHER" id="PTHR37469">
    <property type="entry name" value="CELLOBIONIC ACID PHOSPHORYLASE-RELATED"/>
    <property type="match status" value="1"/>
</dbReference>
<evidence type="ECO:0000313" key="7">
    <source>
        <dbReference type="EMBL" id="XDS47111.1"/>
    </source>
</evidence>
<name>A0AB39UE43_9BIFI</name>
<accession>A0AB39UE43</accession>
<evidence type="ECO:0000313" key="9">
    <source>
        <dbReference type="EMBL" id="XDS51254.1"/>
    </source>
</evidence>
<proteinExistence type="predicted"/>
<keyword evidence="1" id="KW-0328">Glycosyltransferase</keyword>
<keyword evidence="2" id="KW-0808">Transferase</keyword>
<dbReference type="Pfam" id="PF17167">
    <property type="entry name" value="Glyco_hydro_94"/>
    <property type="match status" value="1"/>
</dbReference>
<dbReference type="Pfam" id="PF21958">
    <property type="entry name" value="SOGP_N"/>
    <property type="match status" value="1"/>
</dbReference>
<sequence>MNDAMNMNDAVNTNSEHTDTDNAMDSQTPWTSWGKTVEHDFHIDEGELHLAFNPFGDIRSIRVGDIQISQYQPSVHDSAISGMWLRRRHGSDLAVIPLTGTHAGQSGESAAQFVCSEHCARWSGQGLGVRWEVTLRPIMNVPQGIADLSGKGCSWVWNARIKPIDGSSVDPDDDWDLVSAQDVALAPVEQALTSEPYISQYVAFHEERNDTSGSVVSARQTMSCAPQLPLLVSTIAEGTAAYLTDGFDFYGNQARLGSEPQALRDADWSGGHINQYEFAMIALLSQAKRIDKAGAEWNQIFVFNPDYRGEMADASNAFAEVDTLEDVLRSCVSEPEPDTEEIARSAGTASPTHASHVAHSSHETHPDAGHPASLLATARGINADVLSDEQLRSLVGGSIISPEYGDHSRLLSYFAEDATHVVSGAKELAVARSHGQVLLSGGEFDPELPVLAATTYAPGVFASHIVLGNTNMNRLVSVQRNALNLLRSQGIRILVRLDGEWRVLQVPSAFIMHLGGSRWVYRIGELVLDVMTTANVGDNGLDIRFTASQPVEAMLTVDIEEPTQWYARSTEHGVIFAPAWDSAAFKQYPGLSYAFEAEHAQCGSDDALFADAHADVRKASSGLPQHGGVFTFTMIDRRELHLAVTASVSGAQEAQDLADRMIQQPIDIARVLQEHNRRIAGFDDELHVDGTGRLSEFNILIPWFVQNALVHFLSPHGLEQYSGAAWGTRDVLQGPLEMELAFGHFSGAREILLKVFAHQNSDGSLPQWFMFDAYSSMYQKDAHGDIPVWPLMAMGEYLSASGDYDILSQEQPFLDDAGKATVIQHLERILSYIENHRVPGTKLFSYGNGDWDDTLQPAQESMKKNMASSWTIALLHQASLMLASQLKSAGLAELAARFVAEAETIEAAFPKDFILDDVIAGYVNFTEQGPQPIIHPTDKRTGLQYRLIPMTRSIISGLLTPAQVEGHLRLIQDNLHYPDGVRLMNKPARFADGVPLYFKRAEQAANVGREIGLMYTHAHIRYSEALATLGKDSLVDELLRISPVGQFSRLGTSEIRQRNCYFASSDADFPDRYEAARDWDRLRGDTERPVGVRGGWRVYSSGPGIYLRQLVQHVFGLQIEAARIVIDPVLAVEDDGTSIGVRLFGAERSIRYHVRNDDTPVIVLADGKALSGNYQQLPYRQGGLVLDAAQLGDAKEIDVTVGAKRSTIGR</sequence>
<organism evidence="7">
    <name type="scientific">Bifidobacterium fermentum</name>
    <dbReference type="NCBI Taxonomy" id="3059035"/>
    <lineage>
        <taxon>Bacteria</taxon>
        <taxon>Bacillati</taxon>
        <taxon>Actinomycetota</taxon>
        <taxon>Actinomycetes</taxon>
        <taxon>Bifidobacteriales</taxon>
        <taxon>Bifidobacteriaceae</taxon>
        <taxon>Bifidobacterium</taxon>
    </lineage>
</organism>
<dbReference type="InterPro" id="IPR052047">
    <property type="entry name" value="GH94_Enzymes"/>
</dbReference>
<evidence type="ECO:0000256" key="3">
    <source>
        <dbReference type="SAM" id="MobiDB-lite"/>
    </source>
</evidence>
<dbReference type="PANTHER" id="PTHR37469:SF2">
    <property type="entry name" value="CELLOBIONIC ACID PHOSPHORYLASE"/>
    <property type="match status" value="1"/>
</dbReference>
<feature type="region of interest" description="Disordered" evidence="3">
    <location>
        <begin position="332"/>
        <end position="371"/>
    </location>
</feature>
<feature type="domain" description="Glycosyl hydrolase 94 catalytic" evidence="4">
    <location>
        <begin position="726"/>
        <end position="1032"/>
    </location>
</feature>
<dbReference type="RefSeq" id="WP_369342216.1">
    <property type="nucleotide sequence ID" value="NZ_CP129675.1"/>
</dbReference>
<evidence type="ECO:0000313" key="8">
    <source>
        <dbReference type="EMBL" id="XDS48184.1"/>
    </source>
</evidence>
<reference evidence="7" key="1">
    <citation type="submission" date="2023-07" db="EMBL/GenBank/DDBJ databases">
        <title>Bifidobacterium aquikefiriaerophilum sp. nov. and Bifidobacterium eccum sp. nov., isolated from water kefir.</title>
        <authorList>
            <person name="Breselge S."/>
            <person name="Bellassi P."/>
            <person name="Barcenilla C."/>
            <person name="Alvarez-Ordonez A."/>
            <person name="Morelli L."/>
            <person name="Cotter P.D."/>
        </authorList>
    </citation>
    <scope>NUCLEOTIDE SEQUENCE</scope>
    <source>
        <strain evidence="9">WK012_4_13</strain>
        <strain evidence="8">WK013_4_14</strain>
        <strain evidence="7">WK048_4_13</strain>
    </source>
</reference>
<evidence type="ECO:0000259" key="4">
    <source>
        <dbReference type="Pfam" id="PF17167"/>
    </source>
</evidence>
<feature type="compositionally biased region" description="Polar residues" evidence="3">
    <location>
        <begin position="11"/>
        <end position="26"/>
    </location>
</feature>
<dbReference type="GO" id="GO:0016757">
    <property type="term" value="F:glycosyltransferase activity"/>
    <property type="evidence" value="ECO:0007669"/>
    <property type="project" value="UniProtKB-KW"/>
</dbReference>
<dbReference type="KEGG" id="bfk:QN062_03510"/>
<evidence type="ECO:0000259" key="5">
    <source>
        <dbReference type="Pfam" id="PF21250"/>
    </source>
</evidence>
<dbReference type="InterPro" id="IPR053831">
    <property type="entry name" value="SOGP_N"/>
</dbReference>